<sequence length="169" mass="19249">MIIVLFVRASFFTRQFCEMLFLCHTFSHITRKRNAGSRELKLRRRIYASICVKSGLVGMLCRNTRKMTVTSETESRGKQGLEIDDWNRITIKLLQSSTIVKGSLLLGCKLALLKCEGNMFLKISAICGCVLYARKQDIHLLLTHVLVAVVLCTLFFVHDALIMYVISMI</sequence>
<dbReference type="AlphaFoldDB" id="A0A6G5A356"/>
<organism evidence="2">
    <name type="scientific">Rhipicephalus microplus</name>
    <name type="common">Cattle tick</name>
    <name type="synonym">Boophilus microplus</name>
    <dbReference type="NCBI Taxonomy" id="6941"/>
    <lineage>
        <taxon>Eukaryota</taxon>
        <taxon>Metazoa</taxon>
        <taxon>Ecdysozoa</taxon>
        <taxon>Arthropoda</taxon>
        <taxon>Chelicerata</taxon>
        <taxon>Arachnida</taxon>
        <taxon>Acari</taxon>
        <taxon>Parasitiformes</taxon>
        <taxon>Ixodida</taxon>
        <taxon>Ixodoidea</taxon>
        <taxon>Ixodidae</taxon>
        <taxon>Rhipicephalinae</taxon>
        <taxon>Rhipicephalus</taxon>
        <taxon>Boophilus</taxon>
    </lineage>
</organism>
<keyword evidence="1" id="KW-1133">Transmembrane helix</keyword>
<name>A0A6G5A356_RHIMP</name>
<keyword evidence="1" id="KW-0472">Membrane</keyword>
<evidence type="ECO:0000256" key="1">
    <source>
        <dbReference type="SAM" id="Phobius"/>
    </source>
</evidence>
<dbReference type="EMBL" id="GIKN01002380">
    <property type="protein sequence ID" value="NIE44653.1"/>
    <property type="molecule type" value="Transcribed_RNA"/>
</dbReference>
<protein>
    <submittedName>
        <fullName evidence="2">Uncharacterized protein</fullName>
    </submittedName>
</protein>
<evidence type="ECO:0000313" key="2">
    <source>
        <dbReference type="EMBL" id="NIE44653.1"/>
    </source>
</evidence>
<proteinExistence type="predicted"/>
<feature type="transmembrane region" description="Helical" evidence="1">
    <location>
        <begin position="141"/>
        <end position="166"/>
    </location>
</feature>
<accession>A0A6G5A356</accession>
<reference evidence="2" key="1">
    <citation type="submission" date="2020-03" db="EMBL/GenBank/DDBJ databases">
        <title>A transcriptome and proteome of the tick Rhipicephalus microplus shaped by the genetic composition of its hosts and developmental stage.</title>
        <authorList>
            <person name="Garcia G.R."/>
            <person name="Ribeiro J.M.C."/>
            <person name="Maruyama S.R."/>
            <person name="Gardinasse L.G."/>
            <person name="Nelson K."/>
            <person name="Ferreira B.R."/>
            <person name="Andrade T.G."/>
            <person name="Santos I.K.F.M."/>
        </authorList>
    </citation>
    <scope>NUCLEOTIDE SEQUENCE</scope>
    <source>
        <strain evidence="2">NSGR</strain>
        <tissue evidence="2">Salivary glands</tissue>
    </source>
</reference>
<keyword evidence="1" id="KW-0812">Transmembrane</keyword>